<dbReference type="AlphaFoldDB" id="A0A3P6QU85"/>
<sequence>MMLTRRVRKKQVKTKPPIPLASGLLVLIPYQRSCNSSAERSFLGVSKRWVLGRSSTSWLLAPPVLSWGRLPRVLRVPLPPPPQPSSPAPARQARTRSYRPKLKHAVGPFLSVRSNCSVLRTFYSRDSMPSIWVPTLSQSTLTNWLFLVFSKTIGQRQGHFARPLLNNCRRWVFVLIPLLHLLFHLKVKLN</sequence>
<gene>
    <name evidence="1" type="ORF">DILT_LOCUS1744</name>
</gene>
<dbReference type="Proteomes" id="UP000281553">
    <property type="component" value="Unassembled WGS sequence"/>
</dbReference>
<evidence type="ECO:0000313" key="1">
    <source>
        <dbReference type="EMBL" id="VDK49627.1"/>
    </source>
</evidence>
<dbReference type="EMBL" id="UYRU01013901">
    <property type="protein sequence ID" value="VDK49627.1"/>
    <property type="molecule type" value="Genomic_DNA"/>
</dbReference>
<protein>
    <submittedName>
        <fullName evidence="1">Uncharacterized protein</fullName>
    </submittedName>
</protein>
<accession>A0A3P6QU85</accession>
<proteinExistence type="predicted"/>
<evidence type="ECO:0000313" key="2">
    <source>
        <dbReference type="Proteomes" id="UP000281553"/>
    </source>
</evidence>
<name>A0A3P6QU85_DIBLA</name>
<reference evidence="1 2" key="1">
    <citation type="submission" date="2018-11" db="EMBL/GenBank/DDBJ databases">
        <authorList>
            <consortium name="Pathogen Informatics"/>
        </authorList>
    </citation>
    <scope>NUCLEOTIDE SEQUENCE [LARGE SCALE GENOMIC DNA]</scope>
</reference>
<organism evidence="1 2">
    <name type="scientific">Dibothriocephalus latus</name>
    <name type="common">Fish tapeworm</name>
    <name type="synonym">Diphyllobothrium latum</name>
    <dbReference type="NCBI Taxonomy" id="60516"/>
    <lineage>
        <taxon>Eukaryota</taxon>
        <taxon>Metazoa</taxon>
        <taxon>Spiralia</taxon>
        <taxon>Lophotrochozoa</taxon>
        <taxon>Platyhelminthes</taxon>
        <taxon>Cestoda</taxon>
        <taxon>Eucestoda</taxon>
        <taxon>Diphyllobothriidea</taxon>
        <taxon>Diphyllobothriidae</taxon>
        <taxon>Dibothriocephalus</taxon>
    </lineage>
</organism>
<keyword evidence="2" id="KW-1185">Reference proteome</keyword>